<evidence type="ECO:0000256" key="30">
    <source>
        <dbReference type="ARBA" id="ARBA00049092"/>
    </source>
</evidence>
<evidence type="ECO:0000256" key="12">
    <source>
        <dbReference type="ARBA" id="ARBA00022963"/>
    </source>
</evidence>
<keyword evidence="15" id="KW-1015">Disulfide bond</keyword>
<evidence type="ECO:0000256" key="2">
    <source>
        <dbReference type="ARBA" id="ARBA00004609"/>
    </source>
</evidence>
<dbReference type="PANTHER" id="PTHR10151">
    <property type="entry name" value="ECTONUCLEOTIDE PYROPHOSPHATASE/PHOSPHODIESTERASE"/>
    <property type="match status" value="1"/>
</dbReference>
<evidence type="ECO:0000256" key="24">
    <source>
        <dbReference type="ARBA" id="ARBA00047494"/>
    </source>
</evidence>
<keyword evidence="16" id="KW-0325">Glycoprotein</keyword>
<comment type="catalytic activity">
    <reaction evidence="22">
        <text>1-(9Z-octadecenoyl)-sn-glycero-3-phosphocholine + H2O = 1-(9Z-octadecenoyl)-sn-glycerol + phosphocholine + H(+)</text>
        <dbReference type="Rhea" id="RHEA:41091"/>
        <dbReference type="ChEBI" id="CHEBI:15377"/>
        <dbReference type="ChEBI" id="CHEBI:15378"/>
        <dbReference type="ChEBI" id="CHEBI:28610"/>
        <dbReference type="ChEBI" id="CHEBI:75757"/>
        <dbReference type="ChEBI" id="CHEBI:295975"/>
    </reaction>
    <physiologicalReaction direction="left-to-right" evidence="22">
        <dbReference type="Rhea" id="RHEA:41092"/>
    </physiologicalReaction>
</comment>
<evidence type="ECO:0000256" key="11">
    <source>
        <dbReference type="ARBA" id="ARBA00022833"/>
    </source>
</evidence>
<evidence type="ECO:0000256" key="8">
    <source>
        <dbReference type="ARBA" id="ARBA00022723"/>
    </source>
</evidence>
<dbReference type="RefSeq" id="XP_022254255.1">
    <property type="nucleotide sequence ID" value="XM_022398547.1"/>
</dbReference>
<comment type="catalytic activity">
    <reaction evidence="27">
        <text>1-hexadecanoyl-sn-glycero-3-phosphocholine + H2O = 1-hexadecanoyl-sn-glycerol + phosphocholine + H(+)</text>
        <dbReference type="Rhea" id="RHEA:41119"/>
        <dbReference type="ChEBI" id="CHEBI:15377"/>
        <dbReference type="ChEBI" id="CHEBI:15378"/>
        <dbReference type="ChEBI" id="CHEBI:72998"/>
        <dbReference type="ChEBI" id="CHEBI:75542"/>
        <dbReference type="ChEBI" id="CHEBI:295975"/>
    </reaction>
    <physiologicalReaction direction="left-to-right" evidence="27">
        <dbReference type="Rhea" id="RHEA:41120"/>
    </physiologicalReaction>
</comment>
<protein>
    <recommendedName>
        <fullName evidence="4">glycerophosphocholine cholinephosphodiesterase</fullName>
        <ecNumber evidence="4">3.1.4.38</ecNumber>
    </recommendedName>
    <alternativeName>
        <fullName evidence="19">Choline-specific glycerophosphodiester phosphodiesterase</fullName>
    </alternativeName>
    <alternativeName>
        <fullName evidence="18">Ectonucleotide pyrophosphatase/phosphodiesterase family member 6</fullName>
    </alternativeName>
</protein>
<evidence type="ECO:0000256" key="22">
    <source>
        <dbReference type="ARBA" id="ARBA00047322"/>
    </source>
</evidence>
<evidence type="ECO:0000313" key="32">
    <source>
        <dbReference type="Proteomes" id="UP000694941"/>
    </source>
</evidence>
<dbReference type="PANTHER" id="PTHR10151:SF66">
    <property type="entry name" value="GLYCEROPHOSPHOCHOLINE CHOLINEPHOSPHODIESTERASE ENPP6"/>
    <property type="match status" value="1"/>
</dbReference>
<organism evidence="32 33">
    <name type="scientific">Limulus polyphemus</name>
    <name type="common">Atlantic horseshoe crab</name>
    <dbReference type="NCBI Taxonomy" id="6850"/>
    <lineage>
        <taxon>Eukaryota</taxon>
        <taxon>Metazoa</taxon>
        <taxon>Ecdysozoa</taxon>
        <taxon>Arthropoda</taxon>
        <taxon>Chelicerata</taxon>
        <taxon>Merostomata</taxon>
        <taxon>Xiphosura</taxon>
        <taxon>Limulidae</taxon>
        <taxon>Limulus</taxon>
    </lineage>
</organism>
<evidence type="ECO:0000256" key="21">
    <source>
        <dbReference type="ARBA" id="ARBA00047290"/>
    </source>
</evidence>
<dbReference type="InterPro" id="IPR017850">
    <property type="entry name" value="Alkaline_phosphatase_core_sf"/>
</dbReference>
<gene>
    <name evidence="33" type="primary">LOC106469989</name>
</gene>
<comment type="catalytic activity">
    <reaction evidence="28">
        <text>sphing-4-enine-phosphocholine + H2O = sphing-4-enine + phosphocholine + H(+)</text>
        <dbReference type="Rhea" id="RHEA:41095"/>
        <dbReference type="ChEBI" id="CHEBI:15377"/>
        <dbReference type="ChEBI" id="CHEBI:15378"/>
        <dbReference type="ChEBI" id="CHEBI:57756"/>
        <dbReference type="ChEBI" id="CHEBI:58906"/>
        <dbReference type="ChEBI" id="CHEBI:295975"/>
    </reaction>
    <physiologicalReaction direction="left-to-right" evidence="28">
        <dbReference type="Rhea" id="RHEA:41096"/>
    </physiologicalReaction>
</comment>
<comment type="catalytic activity">
    <reaction evidence="25">
        <text>a 1-acyl-sn-glycero-3-phosphocholine + H2O = a 1-acyl-sn-glycerol + phosphocholine + H(+)</text>
        <dbReference type="Rhea" id="RHEA:44720"/>
        <dbReference type="ChEBI" id="CHEBI:15377"/>
        <dbReference type="ChEBI" id="CHEBI:15378"/>
        <dbReference type="ChEBI" id="CHEBI:58168"/>
        <dbReference type="ChEBI" id="CHEBI:64683"/>
        <dbReference type="ChEBI" id="CHEBI:295975"/>
    </reaction>
    <physiologicalReaction direction="left-to-right" evidence="25">
        <dbReference type="Rhea" id="RHEA:44721"/>
    </physiologicalReaction>
</comment>
<keyword evidence="8" id="KW-0479">Metal-binding</keyword>
<evidence type="ECO:0000313" key="33">
    <source>
        <dbReference type="RefSeq" id="XP_022254255.1"/>
    </source>
</evidence>
<evidence type="ECO:0000256" key="18">
    <source>
        <dbReference type="ARBA" id="ARBA00031167"/>
    </source>
</evidence>
<evidence type="ECO:0000256" key="31">
    <source>
        <dbReference type="ARBA" id="ARBA00049320"/>
    </source>
</evidence>
<dbReference type="Gene3D" id="3.40.720.10">
    <property type="entry name" value="Alkaline Phosphatase, subunit A"/>
    <property type="match status" value="1"/>
</dbReference>
<evidence type="ECO:0000256" key="16">
    <source>
        <dbReference type="ARBA" id="ARBA00023180"/>
    </source>
</evidence>
<evidence type="ECO:0000256" key="9">
    <source>
        <dbReference type="ARBA" id="ARBA00022729"/>
    </source>
</evidence>
<dbReference type="SUPFAM" id="SSF53649">
    <property type="entry name" value="Alkaline phosphatase-like"/>
    <property type="match status" value="1"/>
</dbReference>
<sequence>MALGNNFLPNHLELYDRASTFLSDGIPVNVVYIDNQKASVREPQKGLIGARIFQEQKNPTQKLIVILADGIRWDYLDDPDVKLKGFPRLANNGVKAEYLIPIYPSNSYPNWYSILTGLYAENHGFVENVMYDSERKELFLMSPHPNASHEHWWNEAEPIWITAEKRGVRSAVYWWDGCQVEIKGKTPTVCEPYFPYWFWTNVNQDTKNKLIHVLNDFQEDKYRLSLMYYEAVDAMGHTYGPKSKQCKQSVQDIDNIVNTLLDEISSRKLKDEVNIIIISDHGMTSSKSPKVKAINVSTVLDPNDIVKMLNKGAATYIRQRDKLKL</sequence>
<name>A0ABM1TEE9_LIMPO</name>
<reference evidence="33" key="1">
    <citation type="submission" date="2025-08" db="UniProtKB">
        <authorList>
            <consortium name="RefSeq"/>
        </authorList>
    </citation>
    <scope>IDENTIFICATION</scope>
    <source>
        <tissue evidence="33">Muscle</tissue>
    </source>
</reference>
<evidence type="ECO:0000256" key="10">
    <source>
        <dbReference type="ARBA" id="ARBA00022801"/>
    </source>
</evidence>
<comment type="catalytic activity">
    <reaction evidence="30">
        <text>1-(9Z,12Z)-octadecadienoyl-sn-glycero-3-phosphocholine + H2O = 1-(9Z,12Z-octadecadienoyl)-sn-glycerol + phosphocholine + H(+)</text>
        <dbReference type="Rhea" id="RHEA:41115"/>
        <dbReference type="ChEBI" id="CHEBI:15377"/>
        <dbReference type="ChEBI" id="CHEBI:15378"/>
        <dbReference type="ChEBI" id="CHEBI:28733"/>
        <dbReference type="ChEBI" id="CHEBI:75561"/>
        <dbReference type="ChEBI" id="CHEBI:295975"/>
    </reaction>
    <physiologicalReaction direction="left-to-right" evidence="30">
        <dbReference type="Rhea" id="RHEA:41116"/>
    </physiologicalReaction>
</comment>
<evidence type="ECO:0000256" key="1">
    <source>
        <dbReference type="ARBA" id="ARBA00001947"/>
    </source>
</evidence>
<proteinExistence type="inferred from homology"/>
<accession>A0ABM1TEE9</accession>
<keyword evidence="13" id="KW-0443">Lipid metabolism</keyword>
<comment type="cofactor">
    <cofactor evidence="1">
        <name>Zn(2+)</name>
        <dbReference type="ChEBI" id="CHEBI:29105"/>
    </cofactor>
</comment>
<dbReference type="Pfam" id="PF01663">
    <property type="entry name" value="Phosphodiest"/>
    <property type="match status" value="1"/>
</dbReference>
<evidence type="ECO:0000256" key="26">
    <source>
        <dbReference type="ARBA" id="ARBA00047779"/>
    </source>
</evidence>
<dbReference type="CDD" id="cd16018">
    <property type="entry name" value="Enpp"/>
    <property type="match status" value="1"/>
</dbReference>
<keyword evidence="10" id="KW-0378">Hydrolase</keyword>
<keyword evidence="5" id="KW-1003">Cell membrane</keyword>
<dbReference type="InterPro" id="IPR002591">
    <property type="entry name" value="Phosphodiest/P_Trfase"/>
</dbReference>
<comment type="catalytic activity">
    <reaction evidence="29">
        <text>sn-glycerol 3-phosphocholine + H2O = phosphocholine + glycerol + H(+)</text>
        <dbReference type="Rhea" id="RHEA:19545"/>
        <dbReference type="ChEBI" id="CHEBI:15377"/>
        <dbReference type="ChEBI" id="CHEBI:15378"/>
        <dbReference type="ChEBI" id="CHEBI:16870"/>
        <dbReference type="ChEBI" id="CHEBI:17754"/>
        <dbReference type="ChEBI" id="CHEBI:295975"/>
        <dbReference type="EC" id="3.1.4.38"/>
    </reaction>
    <physiologicalReaction direction="left-to-right" evidence="29">
        <dbReference type="Rhea" id="RHEA:19546"/>
    </physiologicalReaction>
</comment>
<comment type="catalytic activity">
    <reaction evidence="23">
        <text>glycero-2-phosphocholine + H2O = phosphocholine + glycerol + H(+)</text>
        <dbReference type="Rhea" id="RHEA:61684"/>
        <dbReference type="ChEBI" id="CHEBI:15377"/>
        <dbReference type="ChEBI" id="CHEBI:15378"/>
        <dbReference type="ChEBI" id="CHEBI:17754"/>
        <dbReference type="ChEBI" id="CHEBI:144950"/>
        <dbReference type="ChEBI" id="CHEBI:295975"/>
    </reaction>
    <physiologicalReaction direction="left-to-right" evidence="23">
        <dbReference type="Rhea" id="RHEA:61685"/>
    </physiologicalReaction>
</comment>
<evidence type="ECO:0000256" key="7">
    <source>
        <dbReference type="ARBA" id="ARBA00022622"/>
    </source>
</evidence>
<keyword evidence="7" id="KW-0336">GPI-anchor</keyword>
<evidence type="ECO:0000256" key="20">
    <source>
        <dbReference type="ARBA" id="ARBA00046203"/>
    </source>
</evidence>
<evidence type="ECO:0000256" key="17">
    <source>
        <dbReference type="ARBA" id="ARBA00023288"/>
    </source>
</evidence>
<evidence type="ECO:0000256" key="25">
    <source>
        <dbReference type="ARBA" id="ARBA00047600"/>
    </source>
</evidence>
<evidence type="ECO:0000256" key="3">
    <source>
        <dbReference type="ARBA" id="ARBA00010594"/>
    </source>
</evidence>
<evidence type="ECO:0000256" key="13">
    <source>
        <dbReference type="ARBA" id="ARBA00023098"/>
    </source>
</evidence>
<evidence type="ECO:0000256" key="4">
    <source>
        <dbReference type="ARBA" id="ARBA00012318"/>
    </source>
</evidence>
<evidence type="ECO:0000256" key="29">
    <source>
        <dbReference type="ARBA" id="ARBA00048703"/>
    </source>
</evidence>
<keyword evidence="14" id="KW-0472">Membrane</keyword>
<comment type="similarity">
    <text evidence="3">Belongs to the nucleotide pyrophosphatase/phosphodiesterase family.</text>
</comment>
<dbReference type="EC" id="3.1.4.38" evidence="4"/>
<evidence type="ECO:0000256" key="5">
    <source>
        <dbReference type="ARBA" id="ARBA00022475"/>
    </source>
</evidence>
<dbReference type="GeneID" id="106469989"/>
<keyword evidence="12" id="KW-0442">Lipid degradation</keyword>
<evidence type="ECO:0000256" key="14">
    <source>
        <dbReference type="ARBA" id="ARBA00023136"/>
    </source>
</evidence>
<comment type="function">
    <text evidence="20">Choline-specific glycerophosphodiesterase that hydrolyzes glycerophosphocholine (GPC) and lysophosphatidylcholine (LPC) and contributes to supplying choline to the cells. Has a preference for LPC with short (12:0 and 14:0) or polyunsaturated (18:2 and 20:4) fatty acids. In vitro, hydrolyzes only choline-containing lysophospholipids, such as sphingosylphosphorylcholine (SPC), platelet-activating factor (PAF) and lysoPAF, but not other lysophospholipids.</text>
</comment>
<keyword evidence="6" id="KW-0597">Phosphoprotein</keyword>
<keyword evidence="9" id="KW-0732">Signal</keyword>
<comment type="catalytic activity">
    <reaction evidence="24">
        <text>a 1-O-alkyl-sn-glycero-3-phosphocholine + H2O = a 1-O-alkyl-sn-glycerol + phosphocholine + H(+)</text>
        <dbReference type="Rhea" id="RHEA:36083"/>
        <dbReference type="ChEBI" id="CHEBI:15377"/>
        <dbReference type="ChEBI" id="CHEBI:15378"/>
        <dbReference type="ChEBI" id="CHEBI:15850"/>
        <dbReference type="ChEBI" id="CHEBI:30909"/>
        <dbReference type="ChEBI" id="CHEBI:295975"/>
    </reaction>
    <physiologicalReaction direction="left-to-right" evidence="24">
        <dbReference type="Rhea" id="RHEA:36084"/>
    </physiologicalReaction>
</comment>
<dbReference type="Proteomes" id="UP000694941">
    <property type="component" value="Unplaced"/>
</dbReference>
<evidence type="ECO:0000256" key="28">
    <source>
        <dbReference type="ARBA" id="ARBA00048234"/>
    </source>
</evidence>
<evidence type="ECO:0000256" key="23">
    <source>
        <dbReference type="ARBA" id="ARBA00047482"/>
    </source>
</evidence>
<evidence type="ECO:0000256" key="27">
    <source>
        <dbReference type="ARBA" id="ARBA00048209"/>
    </source>
</evidence>
<keyword evidence="32" id="KW-1185">Reference proteome</keyword>
<evidence type="ECO:0000256" key="19">
    <source>
        <dbReference type="ARBA" id="ARBA00032556"/>
    </source>
</evidence>
<evidence type="ECO:0000256" key="6">
    <source>
        <dbReference type="ARBA" id="ARBA00022553"/>
    </source>
</evidence>
<comment type="subcellular location">
    <subcellularLocation>
        <location evidence="2">Cell membrane</location>
        <topology evidence="2">Lipid-anchor</topology>
        <topology evidence="2">GPI-anchor</topology>
    </subcellularLocation>
</comment>
<keyword evidence="11" id="KW-0862">Zinc</keyword>
<comment type="catalytic activity">
    <reaction evidence="31">
        <text>1-(5Z,8Z,11Z,14Z-eicosatetraenoyl)-sn-glycero-3-phosphocholine + H2O = 1-(5Z,8Z,11Z,14Z-eicosatetraenoyl)-sn-glycerol + phosphocholine + H(+)</text>
        <dbReference type="Rhea" id="RHEA:41003"/>
        <dbReference type="ChEBI" id="CHEBI:15377"/>
        <dbReference type="ChEBI" id="CHEBI:15378"/>
        <dbReference type="ChEBI" id="CHEBI:34071"/>
        <dbReference type="ChEBI" id="CHEBI:74344"/>
        <dbReference type="ChEBI" id="CHEBI:295975"/>
    </reaction>
    <physiologicalReaction direction="left-to-right" evidence="31">
        <dbReference type="Rhea" id="RHEA:41004"/>
    </physiologicalReaction>
</comment>
<evidence type="ECO:0000256" key="15">
    <source>
        <dbReference type="ARBA" id="ARBA00023157"/>
    </source>
</evidence>
<comment type="catalytic activity">
    <reaction evidence="26">
        <text>1-tetradecanoyl-sn-glycero-3-phosphocholine + H2O = 1-tetradecanoyl-sn-glycerol + phosphocholine + H(+)</text>
        <dbReference type="Rhea" id="RHEA:40999"/>
        <dbReference type="ChEBI" id="CHEBI:15377"/>
        <dbReference type="ChEBI" id="CHEBI:15378"/>
        <dbReference type="ChEBI" id="CHEBI:64489"/>
        <dbReference type="ChEBI" id="CHEBI:75536"/>
        <dbReference type="ChEBI" id="CHEBI:295975"/>
    </reaction>
    <physiologicalReaction direction="left-to-right" evidence="26">
        <dbReference type="Rhea" id="RHEA:41000"/>
    </physiologicalReaction>
</comment>
<keyword evidence="17" id="KW-0449">Lipoprotein</keyword>
<comment type="catalytic activity">
    <reaction evidence="21">
        <text>1-dodecanoyl-sn-glycero-3-phosphocholine + H2O = 1-dodecanoyl-sn-glycerol + phosphocholine + H(+)</text>
        <dbReference type="Rhea" id="RHEA:41127"/>
        <dbReference type="ChEBI" id="CHEBI:15377"/>
        <dbReference type="ChEBI" id="CHEBI:15378"/>
        <dbReference type="ChEBI" id="CHEBI:74966"/>
        <dbReference type="ChEBI" id="CHEBI:75529"/>
        <dbReference type="ChEBI" id="CHEBI:295975"/>
    </reaction>
    <physiologicalReaction direction="left-to-right" evidence="21">
        <dbReference type="Rhea" id="RHEA:41128"/>
    </physiologicalReaction>
</comment>